<dbReference type="InterPro" id="IPR006084">
    <property type="entry name" value="XPG/Rad2"/>
</dbReference>
<evidence type="ECO:0008006" key="8">
    <source>
        <dbReference type="Google" id="ProtNLM"/>
    </source>
</evidence>
<reference evidence="6" key="1">
    <citation type="submission" date="2020-10" db="EMBL/GenBank/DDBJ databases">
        <title>Genome Sequence of Monilinia vaccinii-corymbosi Sheds Light on Mummy Berry Disease Infection of Blueberry and Mating Type.</title>
        <authorList>
            <person name="Yow A.G."/>
            <person name="Zhang Y."/>
            <person name="Bansal K."/>
            <person name="Eacker S.M."/>
            <person name="Sullivan S."/>
            <person name="Liachko I."/>
            <person name="Cubeta M.A."/>
            <person name="Rollins J.A."/>
            <person name="Ashrafi H."/>
        </authorList>
    </citation>
    <scope>NUCLEOTIDE SEQUENCE</scope>
    <source>
        <strain evidence="6">RL-1</strain>
    </source>
</reference>
<dbReference type="InterPro" id="IPR022040">
    <property type="entry name" value="MKT1_N"/>
</dbReference>
<evidence type="ECO:0000313" key="7">
    <source>
        <dbReference type="Proteomes" id="UP000672032"/>
    </source>
</evidence>
<dbReference type="EMBL" id="CP063412">
    <property type="protein sequence ID" value="QSZ36895.1"/>
    <property type="molecule type" value="Genomic_DNA"/>
</dbReference>
<feature type="domain" description="Post-transcriptional regulator MKT1 N-terminal" evidence="5">
    <location>
        <begin position="382"/>
        <end position="470"/>
    </location>
</feature>
<protein>
    <recommendedName>
        <fullName evidence="8">XPG-I domain-containing protein</fullName>
    </recommendedName>
</protein>
<dbReference type="CDD" id="cd09858">
    <property type="entry name" value="PIN_MKT1"/>
    <property type="match status" value="1"/>
</dbReference>
<dbReference type="InterPro" id="IPR037314">
    <property type="entry name" value="MKT1_H3TH"/>
</dbReference>
<keyword evidence="7" id="KW-1185">Reference proteome</keyword>
<dbReference type="PANTHER" id="PTHR11081:SF32">
    <property type="entry name" value="POST-TRANSCRIPTIONAL REGULATOR MKT1"/>
    <property type="match status" value="1"/>
</dbReference>
<proteinExistence type="inferred from homology"/>
<dbReference type="Gene3D" id="3.40.50.1010">
    <property type="entry name" value="5'-nuclease"/>
    <property type="match status" value="1"/>
</dbReference>
<organism evidence="6 7">
    <name type="scientific">Monilinia vaccinii-corymbosi</name>
    <dbReference type="NCBI Taxonomy" id="61207"/>
    <lineage>
        <taxon>Eukaryota</taxon>
        <taxon>Fungi</taxon>
        <taxon>Dikarya</taxon>
        <taxon>Ascomycota</taxon>
        <taxon>Pezizomycotina</taxon>
        <taxon>Leotiomycetes</taxon>
        <taxon>Helotiales</taxon>
        <taxon>Sclerotiniaceae</taxon>
        <taxon>Monilinia</taxon>
    </lineage>
</organism>
<dbReference type="InterPro" id="IPR022039">
    <property type="entry name" value="MKT1_C"/>
</dbReference>
<gene>
    <name evidence="6" type="ORF">DSL72_008985</name>
</gene>
<dbReference type="SUPFAM" id="SSF88723">
    <property type="entry name" value="PIN domain-like"/>
    <property type="match status" value="1"/>
</dbReference>
<dbReference type="InterPro" id="IPR029060">
    <property type="entry name" value="PIN-like_dom_sf"/>
</dbReference>
<dbReference type="GO" id="GO:0006417">
    <property type="term" value="P:regulation of translation"/>
    <property type="evidence" value="ECO:0007669"/>
    <property type="project" value="UniProtKB-KW"/>
</dbReference>
<evidence type="ECO:0000259" key="5">
    <source>
        <dbReference type="Pfam" id="PF12247"/>
    </source>
</evidence>
<dbReference type="Pfam" id="PF12247">
    <property type="entry name" value="MKT1_N"/>
    <property type="match status" value="1"/>
</dbReference>
<dbReference type="Proteomes" id="UP000672032">
    <property type="component" value="Chromosome 8"/>
</dbReference>
<feature type="domain" description="Post-transcriptional regulator MKT1 C-terminal" evidence="4">
    <location>
        <begin position="553"/>
        <end position="797"/>
    </location>
</feature>
<dbReference type="CDD" id="cd09902">
    <property type="entry name" value="H3TH_MKT1"/>
    <property type="match status" value="1"/>
</dbReference>
<dbReference type="PANTHER" id="PTHR11081">
    <property type="entry name" value="FLAP ENDONUCLEASE FAMILY MEMBER"/>
    <property type="match status" value="1"/>
</dbReference>
<feature type="compositionally biased region" description="Polar residues" evidence="3">
    <location>
        <begin position="9"/>
        <end position="23"/>
    </location>
</feature>
<evidence type="ECO:0000256" key="2">
    <source>
        <dbReference type="ARBA" id="ARBA00024023"/>
    </source>
</evidence>
<dbReference type="GO" id="GO:0003730">
    <property type="term" value="F:mRNA 3'-UTR binding"/>
    <property type="evidence" value="ECO:0007669"/>
    <property type="project" value="TreeGrafter"/>
</dbReference>
<evidence type="ECO:0000259" key="4">
    <source>
        <dbReference type="Pfam" id="PF12246"/>
    </source>
</evidence>
<accession>A0A8A3PPS7</accession>
<keyword evidence="1" id="KW-0810">Translation regulation</keyword>
<dbReference type="AlphaFoldDB" id="A0A8A3PPS7"/>
<dbReference type="Pfam" id="PF12246">
    <property type="entry name" value="MKT1_C"/>
    <property type="match status" value="1"/>
</dbReference>
<evidence type="ECO:0000256" key="1">
    <source>
        <dbReference type="ARBA" id="ARBA00022845"/>
    </source>
</evidence>
<comment type="similarity">
    <text evidence="2">Belongs to the XPG/RAD2 endonuclease family.</text>
</comment>
<dbReference type="OrthoDB" id="17262at2759"/>
<name>A0A8A3PPS7_9HELO</name>
<feature type="region of interest" description="Disordered" evidence="3">
    <location>
        <begin position="1"/>
        <end position="23"/>
    </location>
</feature>
<evidence type="ECO:0000256" key="3">
    <source>
        <dbReference type="SAM" id="MobiDB-lite"/>
    </source>
</evidence>
<sequence>MVCRIFSENDPSLQEEATPTPTDSVVTNPLENVLDFPDFQFPLMCEVDGEYNDTNDNQDHGADGTNLVNTGDPLIDTGVVSMPLSDLVNAKIGVEATAYLSNLLKGPADEPLLAALGGHPMALKIHIEKDLDRWTENDMEPFFVFEGQSIVGKKEMTMRSLKAAISETEQAWALYNDGNPTDAVAAFRKAGAIQMTDLYHILQEVLTARELEYMTAPFSACAQLAVLDRHEEQYIDGIMGSQELLLYDIWDAVIYPPTLADWENKALRGVVRSDLLKKLNVSADMLSDALLMTGTSFLPPFPPLQDQTIISRQPYAVGDAINLLRTSEKSVSATCAAFSDILNVRDRDWLDKYRKAKMGIKHCVTVATDGSIHIRDFDHLTGDNHEYLGLQLPAELYSYLQKDVIGPRLLNTFNSLEYHVLPTLDGFVSDEYRKLVTESLLPLKETSGALIAPRMHRGFLYKEITMHLWFDENKKPKLNHKHLQPQTNDSADLWGVKDSDLKMLETKSLQAGKLSFAAITLLDNKDLPSKTIRKAKPTDLSSKSEILANSLWRLLHLRGYVNDKHELTNWGKALATTLKAIQPILEKHQDAHFVEEAAFLAFELIRFKNLHTRDRHPELIGGPLRGQEEDKANCILISRAACLLKIRHAPIGYTGPLSKNFLSYHSIIKSIRDTDRDLVEAIVASMLLSGQVVRDVKQYQGLGRSLPFNADIDVGFGIAVKTYLDDYIKPDAPKDEKLRMKNAYSSTYLPHAINFVEDLDVAFGFFDALHKGVKTLTDEEMKSEEKKTWDDAKAYLELRR</sequence>
<evidence type="ECO:0000313" key="6">
    <source>
        <dbReference type="EMBL" id="QSZ36895.1"/>
    </source>
</evidence>